<accession>A0A8R1Y6N2</accession>
<name>A0A2A6BEU5_PRIPA</name>
<sequence>MSLHMYSTLVNAQSKSFVSELLAHPNLIPYIYETSKIGDHASAAQEMKDAVPMHVWKKSHANEKRKREKLYKIGECSVVATLSVKACQLEDEDTKLLPYLPDPSPCASLEAAFIHIGAKSVIRKIRCIVKVIDPVVNKSVIAGMVAGLLAPSSGAHAWERRREEQRGWLAGLSDTLLRLCFRRGSANFFIAMIGCCAIVYVLVYMITANQIVIDESYGRAEESVAEVKNSMRKHEIDRACSASSGLCYRVVDSVIPGLSSSMVRRELFTEGAEEGDSETAVMLIPPRESDTFDTSDSRFWSVSHRRILNAYVSALAAAPFVMGPVPLVEDEPRQRPPYQVLSIGLGGGKLDMFWSRMKRNLNITVLEKDDAVVKLAEEWFGVKEVHREGDATGDERRTIVGDGVEYMKMEKRRGFSYDVIVVDACDLDHRRPCPAAPFLEDEMIRVLDSITSPAGIAVFNVLPIGKNRKEMEEIVGEVVTKLLTAFNSCSQVTVKDEDNVVVSCTKKLTSGSKDYAAFLQTRLRAAMRTLGLDDVIGDVVTGKRR</sequence>
<gene>
    <name evidence="1" type="primary">WBGene00089976</name>
</gene>
<dbReference type="InterPro" id="IPR029063">
    <property type="entry name" value="SAM-dependent_MTases_sf"/>
</dbReference>
<dbReference type="AlphaFoldDB" id="A0A2A6BEU5"/>
<reference evidence="1" key="2">
    <citation type="submission" date="2022-06" db="UniProtKB">
        <authorList>
            <consortium name="EnsemblMetazoa"/>
        </authorList>
    </citation>
    <scope>IDENTIFICATION</scope>
    <source>
        <strain evidence="1">PS312</strain>
    </source>
</reference>
<organism evidence="1 2">
    <name type="scientific">Pristionchus pacificus</name>
    <name type="common">Parasitic nematode worm</name>
    <dbReference type="NCBI Taxonomy" id="54126"/>
    <lineage>
        <taxon>Eukaryota</taxon>
        <taxon>Metazoa</taxon>
        <taxon>Ecdysozoa</taxon>
        <taxon>Nematoda</taxon>
        <taxon>Chromadorea</taxon>
        <taxon>Rhabditida</taxon>
        <taxon>Rhabditina</taxon>
        <taxon>Diplogasteromorpha</taxon>
        <taxon>Diplogasteroidea</taxon>
        <taxon>Neodiplogasteridae</taxon>
        <taxon>Pristionchus</taxon>
    </lineage>
</organism>
<accession>A0A2A6BEU5</accession>
<evidence type="ECO:0000313" key="2">
    <source>
        <dbReference type="Proteomes" id="UP000005239"/>
    </source>
</evidence>
<proteinExistence type="predicted"/>
<dbReference type="SUPFAM" id="SSF53335">
    <property type="entry name" value="S-adenosyl-L-methionine-dependent methyltransferases"/>
    <property type="match status" value="1"/>
</dbReference>
<reference evidence="2" key="1">
    <citation type="journal article" date="2008" name="Nat. Genet.">
        <title>The Pristionchus pacificus genome provides a unique perspective on nematode lifestyle and parasitism.</title>
        <authorList>
            <person name="Dieterich C."/>
            <person name="Clifton S.W."/>
            <person name="Schuster L.N."/>
            <person name="Chinwalla A."/>
            <person name="Delehaunty K."/>
            <person name="Dinkelacker I."/>
            <person name="Fulton L."/>
            <person name="Fulton R."/>
            <person name="Godfrey J."/>
            <person name="Minx P."/>
            <person name="Mitreva M."/>
            <person name="Roeseler W."/>
            <person name="Tian H."/>
            <person name="Witte H."/>
            <person name="Yang S.P."/>
            <person name="Wilson R.K."/>
            <person name="Sommer R.J."/>
        </authorList>
    </citation>
    <scope>NUCLEOTIDE SEQUENCE [LARGE SCALE GENOMIC DNA]</scope>
    <source>
        <strain evidence="2">PS312</strain>
    </source>
</reference>
<dbReference type="Proteomes" id="UP000005239">
    <property type="component" value="Unassembled WGS sequence"/>
</dbReference>
<protein>
    <submittedName>
        <fullName evidence="1">Uncharacterized protein</fullName>
    </submittedName>
</protein>
<keyword evidence="2" id="KW-1185">Reference proteome</keyword>
<dbReference type="Gene3D" id="3.40.50.150">
    <property type="entry name" value="Vaccinia Virus protein VP39"/>
    <property type="match status" value="1"/>
</dbReference>
<evidence type="ECO:0000313" key="1">
    <source>
        <dbReference type="EnsemblMetazoa" id="PPA00422.1"/>
    </source>
</evidence>
<dbReference type="EnsemblMetazoa" id="PPA00422.1">
    <property type="protein sequence ID" value="PPA00422.1"/>
    <property type="gene ID" value="WBGene00089976"/>
</dbReference>
<dbReference type="OrthoDB" id="411785at2759"/>